<dbReference type="STRING" id="1121416.SAMN02745220_00432"/>
<dbReference type="PANTHER" id="PTHR35866">
    <property type="entry name" value="PUTATIVE-RELATED"/>
    <property type="match status" value="1"/>
</dbReference>
<protein>
    <recommendedName>
        <fullName evidence="3">Zinc-or iron-chelating domain-containing protein</fullName>
    </recommendedName>
</protein>
<dbReference type="InterPro" id="IPR005358">
    <property type="entry name" value="Puta_zinc/iron-chelating_dom"/>
</dbReference>
<organism evidence="1 2">
    <name type="scientific">Desulfopila aestuarii DSM 18488</name>
    <dbReference type="NCBI Taxonomy" id="1121416"/>
    <lineage>
        <taxon>Bacteria</taxon>
        <taxon>Pseudomonadati</taxon>
        <taxon>Thermodesulfobacteriota</taxon>
        <taxon>Desulfobulbia</taxon>
        <taxon>Desulfobulbales</taxon>
        <taxon>Desulfocapsaceae</taxon>
        <taxon>Desulfopila</taxon>
    </lineage>
</organism>
<dbReference type="Proteomes" id="UP000184603">
    <property type="component" value="Unassembled WGS sequence"/>
</dbReference>
<dbReference type="Pfam" id="PF03692">
    <property type="entry name" value="CxxCxxCC"/>
    <property type="match status" value="1"/>
</dbReference>
<name>A0A1M7XXE4_9BACT</name>
<dbReference type="PANTHER" id="PTHR35866:SF1">
    <property type="entry name" value="YKGJ FAMILY CYSTEINE CLUSTER PROTEIN"/>
    <property type="match status" value="1"/>
</dbReference>
<dbReference type="AlphaFoldDB" id="A0A1M7XXE4"/>
<proteinExistence type="predicted"/>
<dbReference type="EMBL" id="FRFE01000002">
    <property type="protein sequence ID" value="SHO43594.1"/>
    <property type="molecule type" value="Genomic_DNA"/>
</dbReference>
<reference evidence="1 2" key="1">
    <citation type="submission" date="2016-12" db="EMBL/GenBank/DDBJ databases">
        <authorList>
            <person name="Song W.-J."/>
            <person name="Kurnit D.M."/>
        </authorList>
    </citation>
    <scope>NUCLEOTIDE SEQUENCE [LARGE SCALE GENOMIC DNA]</scope>
    <source>
        <strain evidence="1 2">DSM 18488</strain>
    </source>
</reference>
<evidence type="ECO:0000313" key="2">
    <source>
        <dbReference type="Proteomes" id="UP000184603"/>
    </source>
</evidence>
<evidence type="ECO:0008006" key="3">
    <source>
        <dbReference type="Google" id="ProtNLM"/>
    </source>
</evidence>
<evidence type="ECO:0000313" key="1">
    <source>
        <dbReference type="EMBL" id="SHO43594.1"/>
    </source>
</evidence>
<keyword evidence="2" id="KW-1185">Reference proteome</keyword>
<accession>A0A1M7XXE4</accession>
<sequence>MTATAPYILSGNRMYCNYCPGYCCYRLKGATLLLDAIDINRIARHFNISDGEARNKYIVERNTFKTRPDGSCIFLSNEKMCGRCTIHAARPRQCREFPYNDPCPYLEREDLLNIIQPKVEESLQRLK</sequence>
<gene>
    <name evidence="1" type="ORF">SAMN02745220_00432</name>
</gene>